<keyword evidence="8" id="KW-1185">Reference proteome</keyword>
<evidence type="ECO:0000313" key="8">
    <source>
        <dbReference type="Proteomes" id="UP001141950"/>
    </source>
</evidence>
<feature type="signal peptide" evidence="6">
    <location>
        <begin position="1"/>
        <end position="21"/>
    </location>
</feature>
<dbReference type="PROSITE" id="PS51257">
    <property type="entry name" value="PROKAR_LIPOPROTEIN"/>
    <property type="match status" value="1"/>
</dbReference>
<keyword evidence="3" id="KW-0472">Membrane</keyword>
<dbReference type="PANTHER" id="PTHR43649:SF33">
    <property type="entry name" value="POLYGALACTURONAN_RHAMNOGALACTURONAN-BINDING PROTEIN YTCQ"/>
    <property type="match status" value="1"/>
</dbReference>
<keyword evidence="1" id="KW-1003">Cell membrane</keyword>
<gene>
    <name evidence="7" type="ORF">NQZ67_26755</name>
</gene>
<dbReference type="PANTHER" id="PTHR43649">
    <property type="entry name" value="ARABINOSE-BINDING PROTEIN-RELATED"/>
    <property type="match status" value="1"/>
</dbReference>
<dbReference type="EMBL" id="JANIPJ010000028">
    <property type="protein sequence ID" value="MCR2807494.1"/>
    <property type="molecule type" value="Genomic_DNA"/>
</dbReference>
<sequence>MKQKLTSMVTLLLAIVLIISACSGNNGGNNGGSGGEAANAGSNAESNAGGKTKLEFWTFQQLHADFYVEMAKRWNEVNPDKQIELVANVSPFDDVHNKLLVSLQSGSGAPDLADIELGKFPNFLKGEPQLVPLNDIVEPELSNLVKARFDIYAKDGNYYGVDYHVGASVIYYNKELLDKAGVNPADIK</sequence>
<evidence type="ECO:0000256" key="4">
    <source>
        <dbReference type="ARBA" id="ARBA00023139"/>
    </source>
</evidence>
<evidence type="ECO:0000256" key="3">
    <source>
        <dbReference type="ARBA" id="ARBA00023136"/>
    </source>
</evidence>
<evidence type="ECO:0000313" key="7">
    <source>
        <dbReference type="EMBL" id="MCR2807494.1"/>
    </source>
</evidence>
<comment type="caution">
    <text evidence="7">The sequence shown here is derived from an EMBL/GenBank/DDBJ whole genome shotgun (WGS) entry which is preliminary data.</text>
</comment>
<dbReference type="SUPFAM" id="SSF53850">
    <property type="entry name" value="Periplasmic binding protein-like II"/>
    <property type="match status" value="1"/>
</dbReference>
<dbReference type="Gene3D" id="3.40.190.10">
    <property type="entry name" value="Periplasmic binding protein-like II"/>
    <property type="match status" value="1"/>
</dbReference>
<evidence type="ECO:0000256" key="5">
    <source>
        <dbReference type="ARBA" id="ARBA00023288"/>
    </source>
</evidence>
<dbReference type="Pfam" id="PF01547">
    <property type="entry name" value="SBP_bac_1"/>
    <property type="match status" value="1"/>
</dbReference>
<reference evidence="7" key="1">
    <citation type="submission" date="2022-08" db="EMBL/GenBank/DDBJ databases">
        <title>The genomic sequence of strain Paenibacillus sp. SCIV0701.</title>
        <authorList>
            <person name="Zhao H."/>
        </authorList>
    </citation>
    <scope>NUCLEOTIDE SEQUENCE</scope>
    <source>
        <strain evidence="7">SCIV0701</strain>
    </source>
</reference>
<feature type="non-terminal residue" evidence="7">
    <location>
        <position position="188"/>
    </location>
</feature>
<evidence type="ECO:0000256" key="2">
    <source>
        <dbReference type="ARBA" id="ARBA00022729"/>
    </source>
</evidence>
<proteinExistence type="predicted"/>
<name>A0A9X2MW91_9BACL</name>
<evidence type="ECO:0000256" key="1">
    <source>
        <dbReference type="ARBA" id="ARBA00022475"/>
    </source>
</evidence>
<protein>
    <submittedName>
        <fullName evidence="7">ABC transporter substrate-binding protein</fullName>
    </submittedName>
</protein>
<keyword evidence="4" id="KW-0564">Palmitate</keyword>
<dbReference type="InterPro" id="IPR006059">
    <property type="entry name" value="SBP"/>
</dbReference>
<organism evidence="7 8">
    <name type="scientific">Paenibacillus soyae</name>
    <dbReference type="NCBI Taxonomy" id="2969249"/>
    <lineage>
        <taxon>Bacteria</taxon>
        <taxon>Bacillati</taxon>
        <taxon>Bacillota</taxon>
        <taxon>Bacilli</taxon>
        <taxon>Bacillales</taxon>
        <taxon>Paenibacillaceae</taxon>
        <taxon>Paenibacillus</taxon>
    </lineage>
</organism>
<dbReference type="Proteomes" id="UP001141950">
    <property type="component" value="Unassembled WGS sequence"/>
</dbReference>
<accession>A0A9X2MW91</accession>
<dbReference type="InterPro" id="IPR050490">
    <property type="entry name" value="Bact_solute-bd_prot1"/>
</dbReference>
<dbReference type="RefSeq" id="WP_257452027.1">
    <property type="nucleotide sequence ID" value="NZ_JANIPJ010000028.1"/>
</dbReference>
<keyword evidence="2 6" id="KW-0732">Signal</keyword>
<feature type="chain" id="PRO_5040817280" evidence="6">
    <location>
        <begin position="22"/>
        <end position="188"/>
    </location>
</feature>
<keyword evidence="5" id="KW-0449">Lipoprotein</keyword>
<dbReference type="AlphaFoldDB" id="A0A9X2MW91"/>
<evidence type="ECO:0000256" key="6">
    <source>
        <dbReference type="SAM" id="SignalP"/>
    </source>
</evidence>